<dbReference type="EMBL" id="CAFBND010000014">
    <property type="protein sequence ID" value="CAB4932726.1"/>
    <property type="molecule type" value="Genomic_DNA"/>
</dbReference>
<gene>
    <name evidence="3" type="ORF">UFOPK3752_00539</name>
    <name evidence="4" type="ORF">UFOPK4150_01307</name>
</gene>
<evidence type="ECO:0000313" key="3">
    <source>
        <dbReference type="EMBL" id="CAB4932726.1"/>
    </source>
</evidence>
<dbReference type="EMBL" id="CAFBPU010000025">
    <property type="protein sequence ID" value="CAB5034035.1"/>
    <property type="molecule type" value="Genomic_DNA"/>
</dbReference>
<protein>
    <submittedName>
        <fullName evidence="4">Unannotated protein</fullName>
    </submittedName>
</protein>
<dbReference type="InterPro" id="IPR004555">
    <property type="entry name" value="G6PDH_assembly_OpcA"/>
</dbReference>
<evidence type="ECO:0000313" key="4">
    <source>
        <dbReference type="EMBL" id="CAB5034035.1"/>
    </source>
</evidence>
<reference evidence="4" key="1">
    <citation type="submission" date="2020-05" db="EMBL/GenBank/DDBJ databases">
        <authorList>
            <person name="Chiriac C."/>
            <person name="Salcher M."/>
            <person name="Ghai R."/>
            <person name="Kavagutti S V."/>
        </authorList>
    </citation>
    <scope>NUCLEOTIDE SEQUENCE</scope>
</reference>
<dbReference type="PANTHER" id="PTHR38658:SF1">
    <property type="entry name" value="OXPP CYCLE PROTEIN OPCA-RELATED"/>
    <property type="match status" value="1"/>
</dbReference>
<accession>A0A6J7RYU0</accession>
<dbReference type="PANTHER" id="PTHR38658">
    <property type="entry name" value="OXPP CYCLE PROTEIN OPCA-RELATED"/>
    <property type="match status" value="1"/>
</dbReference>
<evidence type="ECO:0000259" key="1">
    <source>
        <dbReference type="Pfam" id="PF10128"/>
    </source>
</evidence>
<proteinExistence type="predicted"/>
<organism evidence="4">
    <name type="scientific">freshwater metagenome</name>
    <dbReference type="NCBI Taxonomy" id="449393"/>
    <lineage>
        <taxon>unclassified sequences</taxon>
        <taxon>metagenomes</taxon>
        <taxon>ecological metagenomes</taxon>
    </lineage>
</organism>
<dbReference type="AlphaFoldDB" id="A0A6J7RYU0"/>
<dbReference type="InterPro" id="IPR046801">
    <property type="entry name" value="OpcA_G6PD_N"/>
</dbReference>
<dbReference type="Pfam" id="PF20171">
    <property type="entry name" value="OpcA_G6PD_C"/>
    <property type="match status" value="1"/>
</dbReference>
<evidence type="ECO:0000259" key="2">
    <source>
        <dbReference type="Pfam" id="PF20171"/>
    </source>
</evidence>
<dbReference type="Pfam" id="PF10128">
    <property type="entry name" value="OpcA_G6PD_assem"/>
    <property type="match status" value="1"/>
</dbReference>
<name>A0A6J7RYU0_9ZZZZ</name>
<feature type="domain" description="Glucose-6-phosphate dehydrogenase assembly protein OpcA N-terminal" evidence="1">
    <location>
        <begin position="51"/>
        <end position="160"/>
    </location>
</feature>
<feature type="domain" description="Glucose-6-phosphate dehydrogenase assembly protein OpcA C-terminal" evidence="2">
    <location>
        <begin position="166"/>
        <end position="294"/>
    </location>
</feature>
<sequence length="320" mass="33714">MSVLLEDTTSGDISIALSAERFRQGSSTVGRVLTLVIIADEATQVDAVRAAAAAAREHPCRILAAIPRPGRGPTRLDAEVSVGGNDGLGELVELRLRGALSRHVESVVLPLLVPDSPVVVWWPGRAPAVPSADPVGRLAQRRITDAAASASPQRALEARRVGYAAGDTDLAWTRLTQWRALIASSLDLPTDPVIGAMIKAQRHNPSGSLLAAWLRGGLGVDVEIRPSRGPGLTSVVIHTVGGDIAINRPDAKVATMTRPGFPDRQGALPRRGAEALIAEELRRLDPDDVYGETLASLAPLVKTIASARKSNPDKESTSPS</sequence>
<dbReference type="InterPro" id="IPR046802">
    <property type="entry name" value="OpcA_G6PD_C"/>
</dbReference>